<name>A0AAN8W7G8_9MAGN</name>
<evidence type="ECO:0000313" key="2">
    <source>
        <dbReference type="EMBL" id="KAK6947559.1"/>
    </source>
</evidence>
<dbReference type="AlphaFoldDB" id="A0AAN8W7G8"/>
<dbReference type="Proteomes" id="UP001370490">
    <property type="component" value="Unassembled WGS sequence"/>
</dbReference>
<sequence length="105" mass="12019">MKFRVSQRPPLFCHACISQHRSQHQRRCFTSFVKKLQNPKPRASTNGETGNSEGSNPFVLPGATVATIVMLGLLHARRLYDDKKIEEARQRGIEFEFQPDLHVKT</sequence>
<evidence type="ECO:0000256" key="1">
    <source>
        <dbReference type="SAM" id="MobiDB-lite"/>
    </source>
</evidence>
<evidence type="ECO:0000313" key="3">
    <source>
        <dbReference type="Proteomes" id="UP001370490"/>
    </source>
</evidence>
<comment type="caution">
    <text evidence="2">The sequence shown here is derived from an EMBL/GenBank/DDBJ whole genome shotgun (WGS) entry which is preliminary data.</text>
</comment>
<accession>A0AAN8W7G8</accession>
<proteinExistence type="predicted"/>
<feature type="compositionally biased region" description="Polar residues" evidence="1">
    <location>
        <begin position="43"/>
        <end position="55"/>
    </location>
</feature>
<reference evidence="2 3" key="1">
    <citation type="submission" date="2023-12" db="EMBL/GenBank/DDBJ databases">
        <title>A high-quality genome assembly for Dillenia turbinata (Dilleniales).</title>
        <authorList>
            <person name="Chanderbali A."/>
        </authorList>
    </citation>
    <scope>NUCLEOTIDE SEQUENCE [LARGE SCALE GENOMIC DNA]</scope>
    <source>
        <strain evidence="2">LSX21</strain>
        <tissue evidence="2">Leaf</tissue>
    </source>
</reference>
<gene>
    <name evidence="2" type="ORF">RJ641_001032</name>
</gene>
<dbReference type="EMBL" id="JBAMMX010000001">
    <property type="protein sequence ID" value="KAK6947559.1"/>
    <property type="molecule type" value="Genomic_DNA"/>
</dbReference>
<protein>
    <submittedName>
        <fullName evidence="2">Uncharacterized protein</fullName>
    </submittedName>
</protein>
<keyword evidence="3" id="KW-1185">Reference proteome</keyword>
<feature type="region of interest" description="Disordered" evidence="1">
    <location>
        <begin position="37"/>
        <end position="57"/>
    </location>
</feature>
<organism evidence="2 3">
    <name type="scientific">Dillenia turbinata</name>
    <dbReference type="NCBI Taxonomy" id="194707"/>
    <lineage>
        <taxon>Eukaryota</taxon>
        <taxon>Viridiplantae</taxon>
        <taxon>Streptophyta</taxon>
        <taxon>Embryophyta</taxon>
        <taxon>Tracheophyta</taxon>
        <taxon>Spermatophyta</taxon>
        <taxon>Magnoliopsida</taxon>
        <taxon>eudicotyledons</taxon>
        <taxon>Gunneridae</taxon>
        <taxon>Pentapetalae</taxon>
        <taxon>Dilleniales</taxon>
        <taxon>Dilleniaceae</taxon>
        <taxon>Dillenia</taxon>
    </lineage>
</organism>